<keyword evidence="7" id="KW-0732">Signal</keyword>
<proteinExistence type="inferred from homology"/>
<keyword evidence="3 6" id="KW-0812">Transmembrane</keyword>
<feature type="transmembrane region" description="Helical" evidence="6">
    <location>
        <begin position="133"/>
        <end position="152"/>
    </location>
</feature>
<dbReference type="PANTHER" id="PTHR10383">
    <property type="entry name" value="SERINE INCORPORATOR"/>
    <property type="match status" value="1"/>
</dbReference>
<name>A0A7S3LKG6_9STRA</name>
<feature type="transmembrane region" description="Helical" evidence="6">
    <location>
        <begin position="427"/>
        <end position="447"/>
    </location>
</feature>
<comment type="subcellular location">
    <subcellularLocation>
        <location evidence="1">Membrane</location>
        <topology evidence="1">Multi-pass membrane protein</topology>
    </subcellularLocation>
</comment>
<dbReference type="EMBL" id="HBIN01004356">
    <property type="protein sequence ID" value="CAE0432746.1"/>
    <property type="molecule type" value="Transcribed_RNA"/>
</dbReference>
<dbReference type="Pfam" id="PF03348">
    <property type="entry name" value="Serinc"/>
    <property type="match status" value="1"/>
</dbReference>
<keyword evidence="5 6" id="KW-0472">Membrane</keyword>
<dbReference type="AlphaFoldDB" id="A0A7S3LKG6"/>
<feature type="transmembrane region" description="Helical" evidence="6">
    <location>
        <begin position="46"/>
        <end position="65"/>
    </location>
</feature>
<evidence type="ECO:0000256" key="3">
    <source>
        <dbReference type="ARBA" id="ARBA00022692"/>
    </source>
</evidence>
<feature type="transmembrane region" description="Helical" evidence="6">
    <location>
        <begin position="270"/>
        <end position="289"/>
    </location>
</feature>
<feature type="transmembrane region" description="Helical" evidence="6">
    <location>
        <begin position="208"/>
        <end position="234"/>
    </location>
</feature>
<feature type="transmembrane region" description="Helical" evidence="6">
    <location>
        <begin position="310"/>
        <end position="332"/>
    </location>
</feature>
<accession>A0A7S3LKG6</accession>
<feature type="transmembrane region" description="Helical" evidence="6">
    <location>
        <begin position="241"/>
        <end position="264"/>
    </location>
</feature>
<keyword evidence="4 6" id="KW-1133">Transmembrane helix</keyword>
<dbReference type="GO" id="GO:0016020">
    <property type="term" value="C:membrane"/>
    <property type="evidence" value="ECO:0007669"/>
    <property type="project" value="UniProtKB-SubCell"/>
</dbReference>
<evidence type="ECO:0000256" key="2">
    <source>
        <dbReference type="ARBA" id="ARBA00006665"/>
    </source>
</evidence>
<evidence type="ECO:0000256" key="4">
    <source>
        <dbReference type="ARBA" id="ARBA00022989"/>
    </source>
</evidence>
<organism evidence="8">
    <name type="scientific">Aplanochytrium stocchinoi</name>
    <dbReference type="NCBI Taxonomy" id="215587"/>
    <lineage>
        <taxon>Eukaryota</taxon>
        <taxon>Sar</taxon>
        <taxon>Stramenopiles</taxon>
        <taxon>Bigyra</taxon>
        <taxon>Labyrinthulomycetes</taxon>
        <taxon>Thraustochytrida</taxon>
        <taxon>Thraustochytriidae</taxon>
        <taxon>Aplanochytrium</taxon>
    </lineage>
</organism>
<dbReference type="PANTHER" id="PTHR10383:SF9">
    <property type="entry name" value="SERINE INCORPORATOR, ISOFORM F"/>
    <property type="match status" value="1"/>
</dbReference>
<evidence type="ECO:0008006" key="9">
    <source>
        <dbReference type="Google" id="ProtNLM"/>
    </source>
</evidence>
<evidence type="ECO:0000313" key="8">
    <source>
        <dbReference type="EMBL" id="CAE0432746.1"/>
    </source>
</evidence>
<feature type="signal peptide" evidence="7">
    <location>
        <begin position="1"/>
        <end position="15"/>
    </location>
</feature>
<reference evidence="8" key="1">
    <citation type="submission" date="2021-01" db="EMBL/GenBank/DDBJ databases">
        <authorList>
            <person name="Corre E."/>
            <person name="Pelletier E."/>
            <person name="Niang G."/>
            <person name="Scheremetjew M."/>
            <person name="Finn R."/>
            <person name="Kale V."/>
            <person name="Holt S."/>
            <person name="Cochrane G."/>
            <person name="Meng A."/>
            <person name="Brown T."/>
            <person name="Cohen L."/>
        </authorList>
    </citation>
    <scope>NUCLEOTIDE SEQUENCE</scope>
    <source>
        <strain evidence="8">GSBS06</strain>
    </source>
</reference>
<evidence type="ECO:0000256" key="1">
    <source>
        <dbReference type="ARBA" id="ARBA00004141"/>
    </source>
</evidence>
<feature type="transmembrane region" description="Helical" evidence="6">
    <location>
        <begin position="105"/>
        <end position="127"/>
    </location>
</feature>
<protein>
    <recommendedName>
        <fullName evidence="9">Serine incorporator</fullName>
    </recommendedName>
</protein>
<evidence type="ECO:0000256" key="5">
    <source>
        <dbReference type="ARBA" id="ARBA00023136"/>
    </source>
</evidence>
<feature type="transmembrane region" description="Helical" evidence="6">
    <location>
        <begin position="164"/>
        <end position="188"/>
    </location>
</feature>
<evidence type="ECO:0000256" key="7">
    <source>
        <dbReference type="SAM" id="SignalP"/>
    </source>
</evidence>
<sequence length="455" mass="50089">MGAIVSSAFSAVSLACQTATCCCSMAACCMSSATGTDGISARTAKLLYILIIGLFGFVATIFRYYGDQMDINLGAWEVHCSNSTDQHDLSPTGNGYYIYCKGDAAVFRISFVLSLFFGIMTLGSLVSRGFHRGFWGAKLLFLFLMLLICFFIPNSFFDNTGFAWVARVVSMFFLILQILVLIDFAYVWNDDWVERAFPSDGGDDNKNWLFMVLGSAFILFLVALVGIPLLFSYYGDCTVGVVFSSLTLTGIVFFTGITLFRYQIVGQEGAILPAGVVAAYCTYLCWSALESNPHNECKPFHTSEEHPAGVIIGMIVASASLMWTVLSASSGVEDLISGTHDPSDSDANRPFNEDSGGPLYQAVASNAEGDYDEDEDDWPEDRLWIFHLTLFTASMYMAMLLTNWGSATHAEGNEDGKVGTASMWVKILSQWLTMLIYVWSLIAPAILSEYREFDF</sequence>
<evidence type="ECO:0000256" key="6">
    <source>
        <dbReference type="SAM" id="Phobius"/>
    </source>
</evidence>
<dbReference type="InterPro" id="IPR005016">
    <property type="entry name" value="TDE1/TMS"/>
</dbReference>
<feature type="transmembrane region" description="Helical" evidence="6">
    <location>
        <begin position="384"/>
        <end position="406"/>
    </location>
</feature>
<feature type="chain" id="PRO_5030638737" description="Serine incorporator" evidence="7">
    <location>
        <begin position="16"/>
        <end position="455"/>
    </location>
</feature>
<comment type="similarity">
    <text evidence="2">Belongs to the TDE1 family.</text>
</comment>
<gene>
    <name evidence="8" type="ORF">ASTO00021_LOCUS3064</name>
</gene>